<dbReference type="EMBL" id="KI964645">
    <property type="protein sequence ID" value="EUC31971.1"/>
    <property type="molecule type" value="Genomic_DNA"/>
</dbReference>
<dbReference type="Proteomes" id="UP000053841">
    <property type="component" value="Unassembled WGS sequence"/>
</dbReference>
<sequence length="839" mass="92395">MFSFHKSDVSRSRQSSIDSQATGTYPSTFAPDSWQDHRPTPSSHGGAHSPEQLHRFNPARRSSVFNLRSRSNTATSLTPSLLSQHDMADHDASWHDSQSGHSKAHPSTGSRRSLFRGKKGKRLSETGIVGGDDYEGDASERRTSLLRKARRSGNQPEDSGSLISRISSPFDFQHLSHTDRHQFAALEHTANEKLGPGSFPGRTSQPYQQSSTPTNDSYFSNFSSENLHAAENRSSVTLSVGSSPGSPQATFAADNAPQFSNSRRPLRLARSIESFSQPGVSPRKYSLTTPPVPTTRIPLDPASEDKMSAARRLSRHKRESGIWDSFSLSAGTTPDPLPEIEEDTSYFGHALTTPDDSAIHAATPPFSPSLADVAEEPERFVSPRPAPQPPLRTPSSPKSSYFGSFSFQNQQSPPSNRTNPRAQFDVSPRAEPSHSRSSSQQSDTLGSSNFARRRSVRRPSHRRQSNTWRAIEESWEEDVDYIYDNALEAECDLEWDRASDHGADDAQVPAIAYAHNHRESRVIPVDRENRLPVNFRSSLLVPSTNSIPELDPTSAISTSTLSTGLPTTPSDLYSANHYGHETGFILSPSLLVPQEYKDTRDVTYEDLLDEYAGSDRHFPMLDNGRSTTSSARSSHVRLSRRSSYDSSLMSSIQGSGLWSSPVRRSASSAGSVPELVPSRRNRKELGVSLIGDQLSDQIASLREDNEDDDITPPGHAFEGRTFFASDDEAPQDEKRSSSRIETDVKTSLDLARRGSQRANHLTADEELEASLDVARQDSKRSMRTSARTHKSVLSDGAAKLLATASNVEEKPTKPRSRAATTSQPRSPMLRLFPQPPRPV</sequence>
<feature type="compositionally biased region" description="Polar residues" evidence="1">
    <location>
        <begin position="233"/>
        <end position="249"/>
    </location>
</feature>
<evidence type="ECO:0000259" key="2">
    <source>
        <dbReference type="PROSITE" id="PS50108"/>
    </source>
</evidence>
<organism evidence="3 4">
    <name type="scientific">Cochliobolus carbonum (strain 26-R-13)</name>
    <name type="common">Maize leaf spot fungus</name>
    <name type="synonym">Bipolaris zeicola</name>
    <dbReference type="NCBI Taxonomy" id="930089"/>
    <lineage>
        <taxon>Eukaryota</taxon>
        <taxon>Fungi</taxon>
        <taxon>Dikarya</taxon>
        <taxon>Ascomycota</taxon>
        <taxon>Pezizomycotina</taxon>
        <taxon>Dothideomycetes</taxon>
        <taxon>Pleosporomycetidae</taxon>
        <taxon>Pleosporales</taxon>
        <taxon>Pleosporineae</taxon>
        <taxon>Pleosporaceae</taxon>
        <taxon>Bipolaris</taxon>
    </lineage>
</organism>
<feature type="region of interest" description="Disordered" evidence="1">
    <location>
        <begin position="349"/>
        <end position="467"/>
    </location>
</feature>
<feature type="compositionally biased region" description="Basic residues" evidence="1">
    <location>
        <begin position="451"/>
        <end position="464"/>
    </location>
</feature>
<feature type="compositionally biased region" description="Polar residues" evidence="1">
    <location>
        <begin position="63"/>
        <end position="83"/>
    </location>
</feature>
<dbReference type="RefSeq" id="XP_007713703.1">
    <property type="nucleotide sequence ID" value="XM_007715513.1"/>
</dbReference>
<feature type="region of interest" description="Disordered" evidence="1">
    <location>
        <begin position="704"/>
        <end position="839"/>
    </location>
</feature>
<evidence type="ECO:0000313" key="4">
    <source>
        <dbReference type="Proteomes" id="UP000053841"/>
    </source>
</evidence>
<dbReference type="OrthoDB" id="24581at2759"/>
<accession>W6YKS6</accession>
<dbReference type="STRING" id="930089.W6YKS6"/>
<feature type="compositionally biased region" description="Polar residues" evidence="1">
    <location>
        <begin position="201"/>
        <end position="221"/>
    </location>
</feature>
<feature type="region of interest" description="Disordered" evidence="1">
    <location>
        <begin position="274"/>
        <end position="306"/>
    </location>
</feature>
<protein>
    <recommendedName>
        <fullName evidence="2">CRIB domain-containing protein</fullName>
    </recommendedName>
</protein>
<evidence type="ECO:0000256" key="1">
    <source>
        <dbReference type="SAM" id="MobiDB-lite"/>
    </source>
</evidence>
<dbReference type="KEGG" id="bze:COCCADRAFT_27394"/>
<feature type="region of interest" description="Disordered" evidence="1">
    <location>
        <begin position="1"/>
        <end position="140"/>
    </location>
</feature>
<feature type="region of interest" description="Disordered" evidence="1">
    <location>
        <begin position="615"/>
        <end position="677"/>
    </location>
</feature>
<reference evidence="3 4" key="1">
    <citation type="journal article" date="2013" name="PLoS Genet.">
        <title>Comparative genome structure, secondary metabolite, and effector coding capacity across Cochliobolus pathogens.</title>
        <authorList>
            <person name="Condon B.J."/>
            <person name="Leng Y."/>
            <person name="Wu D."/>
            <person name="Bushley K.E."/>
            <person name="Ohm R.A."/>
            <person name="Otillar R."/>
            <person name="Martin J."/>
            <person name="Schackwitz W."/>
            <person name="Grimwood J."/>
            <person name="MohdZainudin N."/>
            <person name="Xue C."/>
            <person name="Wang R."/>
            <person name="Manning V.A."/>
            <person name="Dhillon B."/>
            <person name="Tu Z.J."/>
            <person name="Steffenson B.J."/>
            <person name="Salamov A."/>
            <person name="Sun H."/>
            <person name="Lowry S."/>
            <person name="LaButti K."/>
            <person name="Han J."/>
            <person name="Copeland A."/>
            <person name="Lindquist E."/>
            <person name="Barry K."/>
            <person name="Schmutz J."/>
            <person name="Baker S.E."/>
            <person name="Ciuffetti L.M."/>
            <person name="Grigoriev I.V."/>
            <person name="Zhong S."/>
            <person name="Turgeon B.G."/>
        </authorList>
    </citation>
    <scope>NUCLEOTIDE SEQUENCE [LARGE SCALE GENOMIC DNA]</scope>
    <source>
        <strain evidence="3 4">26-R-13</strain>
    </source>
</reference>
<feature type="compositionally biased region" description="Low complexity" evidence="1">
    <location>
        <begin position="393"/>
        <end position="416"/>
    </location>
</feature>
<feature type="region of interest" description="Disordered" evidence="1">
    <location>
        <begin position="192"/>
        <end position="221"/>
    </location>
</feature>
<dbReference type="HOGENOM" id="CLU_009420_0_0_1"/>
<dbReference type="GeneID" id="19146182"/>
<dbReference type="AlphaFoldDB" id="W6YKS6"/>
<gene>
    <name evidence="3" type="ORF">COCCADRAFT_27394</name>
</gene>
<dbReference type="eggNOG" id="ENOG502SQJB">
    <property type="taxonomic scope" value="Eukaryota"/>
</dbReference>
<feature type="compositionally biased region" description="Polar residues" evidence="1">
    <location>
        <begin position="12"/>
        <end position="27"/>
    </location>
</feature>
<feature type="region of interest" description="Disordered" evidence="1">
    <location>
        <begin position="233"/>
        <end position="261"/>
    </location>
</feature>
<name>W6YKS6_COCC2</name>
<feature type="domain" description="CRIB" evidence="2">
    <location>
        <begin position="166"/>
        <end position="179"/>
    </location>
</feature>
<dbReference type="PROSITE" id="PS50108">
    <property type="entry name" value="CRIB"/>
    <property type="match status" value="1"/>
</dbReference>
<keyword evidence="4" id="KW-1185">Reference proteome</keyword>
<feature type="compositionally biased region" description="Basic and acidic residues" evidence="1">
    <location>
        <begin position="1"/>
        <end position="11"/>
    </location>
</feature>
<feature type="compositionally biased region" description="Basic and acidic residues" evidence="1">
    <location>
        <begin position="731"/>
        <end position="752"/>
    </location>
</feature>
<feature type="compositionally biased region" description="Low complexity" evidence="1">
    <location>
        <begin position="427"/>
        <end position="450"/>
    </location>
</feature>
<dbReference type="InterPro" id="IPR000095">
    <property type="entry name" value="CRIB_dom"/>
</dbReference>
<feature type="compositionally biased region" description="Polar residues" evidence="1">
    <location>
        <begin position="95"/>
        <end position="111"/>
    </location>
</feature>
<proteinExistence type="predicted"/>
<evidence type="ECO:0000313" key="3">
    <source>
        <dbReference type="EMBL" id="EUC31971.1"/>
    </source>
</evidence>